<evidence type="ECO:0000313" key="2">
    <source>
        <dbReference type="EMBL" id="EEY57434.1"/>
    </source>
</evidence>
<feature type="compositionally biased region" description="Acidic residues" evidence="1">
    <location>
        <begin position="173"/>
        <end position="186"/>
    </location>
</feature>
<dbReference type="InParanoid" id="D0NGN3"/>
<protein>
    <submittedName>
        <fullName evidence="2">Uncharacterized protein</fullName>
    </submittedName>
</protein>
<dbReference type="OrthoDB" id="129653at2759"/>
<feature type="compositionally biased region" description="Basic residues" evidence="1">
    <location>
        <begin position="134"/>
        <end position="148"/>
    </location>
</feature>
<feature type="compositionally biased region" description="Low complexity" evidence="1">
    <location>
        <begin position="124"/>
        <end position="133"/>
    </location>
</feature>
<reference evidence="3" key="1">
    <citation type="journal article" date="2009" name="Nature">
        <title>Genome sequence and analysis of the Irish potato famine pathogen Phytophthora infestans.</title>
        <authorList>
            <consortium name="The Broad Institute Genome Sequencing Platform"/>
            <person name="Haas B.J."/>
            <person name="Kamoun S."/>
            <person name="Zody M.C."/>
            <person name="Jiang R.H."/>
            <person name="Handsaker R.E."/>
            <person name="Cano L.M."/>
            <person name="Grabherr M."/>
            <person name="Kodira C.D."/>
            <person name="Raffaele S."/>
            <person name="Torto-Alalibo T."/>
            <person name="Bozkurt T.O."/>
            <person name="Ah-Fong A.M."/>
            <person name="Alvarado L."/>
            <person name="Anderson V.L."/>
            <person name="Armstrong M.R."/>
            <person name="Avrova A."/>
            <person name="Baxter L."/>
            <person name="Beynon J."/>
            <person name="Boevink P.C."/>
            <person name="Bollmann S.R."/>
            <person name="Bos J.I."/>
            <person name="Bulone V."/>
            <person name="Cai G."/>
            <person name="Cakir C."/>
            <person name="Carrington J.C."/>
            <person name="Chawner M."/>
            <person name="Conti L."/>
            <person name="Costanzo S."/>
            <person name="Ewan R."/>
            <person name="Fahlgren N."/>
            <person name="Fischbach M.A."/>
            <person name="Fugelstad J."/>
            <person name="Gilroy E.M."/>
            <person name="Gnerre S."/>
            <person name="Green P.J."/>
            <person name="Grenville-Briggs L.J."/>
            <person name="Griffith J."/>
            <person name="Grunwald N.J."/>
            <person name="Horn K."/>
            <person name="Horner N.R."/>
            <person name="Hu C.H."/>
            <person name="Huitema E."/>
            <person name="Jeong D.H."/>
            <person name="Jones A.M."/>
            <person name="Jones J.D."/>
            <person name="Jones R.W."/>
            <person name="Karlsson E.K."/>
            <person name="Kunjeti S.G."/>
            <person name="Lamour K."/>
            <person name="Liu Z."/>
            <person name="Ma L."/>
            <person name="Maclean D."/>
            <person name="Chibucos M.C."/>
            <person name="McDonald H."/>
            <person name="McWalters J."/>
            <person name="Meijer H.J."/>
            <person name="Morgan W."/>
            <person name="Morris P.F."/>
            <person name="Munro C.A."/>
            <person name="O'Neill K."/>
            <person name="Ospina-Giraldo M."/>
            <person name="Pinzon A."/>
            <person name="Pritchard L."/>
            <person name="Ramsahoye B."/>
            <person name="Ren Q."/>
            <person name="Restrepo S."/>
            <person name="Roy S."/>
            <person name="Sadanandom A."/>
            <person name="Savidor A."/>
            <person name="Schornack S."/>
            <person name="Schwartz D.C."/>
            <person name="Schumann U.D."/>
            <person name="Schwessinger B."/>
            <person name="Seyer L."/>
            <person name="Sharpe T."/>
            <person name="Silvar C."/>
            <person name="Song J."/>
            <person name="Studholme D.J."/>
            <person name="Sykes S."/>
            <person name="Thines M."/>
            <person name="van de Vondervoort P.J."/>
            <person name="Phuntumart V."/>
            <person name="Wawra S."/>
            <person name="Weide R."/>
            <person name="Win J."/>
            <person name="Young C."/>
            <person name="Zhou S."/>
            <person name="Fry W."/>
            <person name="Meyers B.C."/>
            <person name="van West P."/>
            <person name="Ristaino J."/>
            <person name="Govers F."/>
            <person name="Birch P.R."/>
            <person name="Whisson S.C."/>
            <person name="Judelson H.S."/>
            <person name="Nusbaum C."/>
        </authorList>
    </citation>
    <scope>NUCLEOTIDE SEQUENCE [LARGE SCALE GENOMIC DNA]</scope>
    <source>
        <strain evidence="3">T30-4</strain>
    </source>
</reference>
<dbReference type="HOGENOM" id="CLU_493032_0_0_1"/>
<dbReference type="EMBL" id="DS028136">
    <property type="protein sequence ID" value="EEY57434.1"/>
    <property type="molecule type" value="Genomic_DNA"/>
</dbReference>
<sequence length="553" mass="61056">MPPRRVTRAEAKAFLRRLDGKEGAERARLLEEHRAYVDGTRDRGADFGDDVAATYQKKGALVGYSNLLARAPRLKGKAPVATLHAEELATDAASADEDGSDSGDEDYVETGEDQGNDDVEFDMATAPEITTPKKAAKKKRPAKAPGKAKAKDTGSAEWYEDMDNLEDVVDAEIPSESDTETSDELSLDAPPTGDSPSSTPAVGAASTTNRRGGQRPPRSKEEAERWKGIIDNWRWRKRRAKWSPQAELQLGAVLHVFHALRGSNGMLAMQCQPVSKVRVDTSDAASRRAFQFLHPSSRNRPARMLHNQPFTGQGKYTAYLEWGYILKSTEPAVQVPSRLVQRRVLPFASTNRRDVVAGIPLWAATCVQSPPTRRQSRTRALANARCGALDILGYKARYNFLRGTSILWGPFKLTGFIAQLQAQLLQVGSAKFANTTSYTTAWRRSTVHPPAKDGRRMGGGELNLKATSTAVQGLYYTENKQYTAAGDAILLSWLHVYLCDKVRQAHYPNNNHTCFSIWHQLWRNGSERPQPRHGRGIQLSPPPNKAGGRTRGS</sequence>
<feature type="compositionally biased region" description="Acidic residues" evidence="1">
    <location>
        <begin position="94"/>
        <end position="121"/>
    </location>
</feature>
<dbReference type="GeneID" id="9476438"/>
<keyword evidence="3" id="KW-1185">Reference proteome</keyword>
<dbReference type="VEuPathDB" id="FungiDB:PITG_11286"/>
<organism evidence="2 3">
    <name type="scientific">Phytophthora infestans (strain T30-4)</name>
    <name type="common">Potato late blight agent</name>
    <dbReference type="NCBI Taxonomy" id="403677"/>
    <lineage>
        <taxon>Eukaryota</taxon>
        <taxon>Sar</taxon>
        <taxon>Stramenopiles</taxon>
        <taxon>Oomycota</taxon>
        <taxon>Peronosporomycetes</taxon>
        <taxon>Peronosporales</taxon>
        <taxon>Peronosporaceae</taxon>
        <taxon>Phytophthora</taxon>
    </lineage>
</organism>
<feature type="region of interest" description="Disordered" evidence="1">
    <location>
        <begin position="173"/>
        <end position="224"/>
    </location>
</feature>
<accession>D0NGN3</accession>
<evidence type="ECO:0000256" key="1">
    <source>
        <dbReference type="SAM" id="MobiDB-lite"/>
    </source>
</evidence>
<proteinExistence type="predicted"/>
<feature type="region of interest" description="Disordered" evidence="1">
    <location>
        <begin position="526"/>
        <end position="553"/>
    </location>
</feature>
<feature type="region of interest" description="Disordered" evidence="1">
    <location>
        <begin position="87"/>
        <end position="160"/>
    </location>
</feature>
<feature type="compositionally biased region" description="Polar residues" evidence="1">
    <location>
        <begin position="194"/>
        <end position="211"/>
    </location>
</feature>
<dbReference type="Proteomes" id="UP000006643">
    <property type="component" value="Unassembled WGS sequence"/>
</dbReference>
<evidence type="ECO:0000313" key="3">
    <source>
        <dbReference type="Proteomes" id="UP000006643"/>
    </source>
</evidence>
<gene>
    <name evidence="2" type="ORF">PITG_11286</name>
</gene>
<dbReference type="RefSeq" id="XP_002902044.1">
    <property type="nucleotide sequence ID" value="XM_002901998.1"/>
</dbReference>
<dbReference type="AlphaFoldDB" id="D0NGN3"/>
<dbReference type="KEGG" id="pif:PITG_11286"/>
<name>D0NGN3_PHYIT</name>